<dbReference type="InterPro" id="IPR036683">
    <property type="entry name" value="CO_DH_flav_C_dom_sf"/>
</dbReference>
<organism evidence="5">
    <name type="scientific">freshwater metagenome</name>
    <dbReference type="NCBI Taxonomy" id="449393"/>
    <lineage>
        <taxon>unclassified sequences</taxon>
        <taxon>metagenomes</taxon>
        <taxon>ecological metagenomes</taxon>
    </lineage>
</organism>
<keyword evidence="1" id="KW-0285">Flavoprotein</keyword>
<accession>A0A6J7PZV3</accession>
<gene>
    <name evidence="5" type="ORF">UFOPK4098_00240</name>
    <name evidence="6" type="ORF">UFOPK4347_00443</name>
</gene>
<dbReference type="InterPro" id="IPR016169">
    <property type="entry name" value="FAD-bd_PCMH_sub2"/>
</dbReference>
<dbReference type="PANTHER" id="PTHR42659:SF2">
    <property type="entry name" value="XANTHINE DEHYDROGENASE SUBUNIT C-RELATED"/>
    <property type="match status" value="1"/>
</dbReference>
<keyword evidence="3" id="KW-0560">Oxidoreductase</keyword>
<dbReference type="EMBL" id="CAFBQU010000007">
    <property type="protein sequence ID" value="CAB5062053.1"/>
    <property type="molecule type" value="Genomic_DNA"/>
</dbReference>
<dbReference type="SMART" id="SM01092">
    <property type="entry name" value="CO_deh_flav_C"/>
    <property type="match status" value="1"/>
</dbReference>
<dbReference type="SUPFAM" id="SSF56176">
    <property type="entry name" value="FAD-binding/transporter-associated domain-like"/>
    <property type="match status" value="1"/>
</dbReference>
<evidence type="ECO:0000313" key="5">
    <source>
        <dbReference type="EMBL" id="CAB5010195.1"/>
    </source>
</evidence>
<dbReference type="Gene3D" id="3.30.43.10">
    <property type="entry name" value="Uridine Diphospho-n-acetylenolpyruvylglucosamine Reductase, domain 2"/>
    <property type="match status" value="1"/>
</dbReference>
<dbReference type="SUPFAM" id="SSF55447">
    <property type="entry name" value="CO dehydrogenase flavoprotein C-terminal domain-like"/>
    <property type="match status" value="1"/>
</dbReference>
<evidence type="ECO:0000256" key="1">
    <source>
        <dbReference type="ARBA" id="ARBA00022630"/>
    </source>
</evidence>
<sequence>MIPAQFDYVEATSVADAIRLLAEHGDEAKLLAGGHSLIPLMKLRLVTPATLIDVTHIKELSYIKEDGNNIVIGALTRHRDVELSELVKKHLPLVAHVAGEVGDPQVRNRGTIGGSLVHGDPAADLPAAALATGATMVVVGQNGERRIAAQDFFIDFLETAVQPGEILTAIEFPKHTNAGWAYEKFVRRAMDYAIVGVALQLGSQPGVALVNMSNKPHLAESASQAIAKGAAISDVLAVINNNTNPPEDLNATVEYRQHLARVLTQRAFATASK</sequence>
<dbReference type="InterPro" id="IPR005107">
    <property type="entry name" value="CO_DH_flav_C"/>
</dbReference>
<dbReference type="InterPro" id="IPR016166">
    <property type="entry name" value="FAD-bd_PCMH"/>
</dbReference>
<dbReference type="InterPro" id="IPR002346">
    <property type="entry name" value="Mopterin_DH_FAD-bd"/>
</dbReference>
<evidence type="ECO:0000259" key="4">
    <source>
        <dbReference type="PROSITE" id="PS51387"/>
    </source>
</evidence>
<reference evidence="5" key="1">
    <citation type="submission" date="2020-05" db="EMBL/GenBank/DDBJ databases">
        <authorList>
            <person name="Chiriac C."/>
            <person name="Salcher M."/>
            <person name="Ghai R."/>
            <person name="Kavagutti S V."/>
        </authorList>
    </citation>
    <scope>NUCLEOTIDE SEQUENCE</scope>
</reference>
<dbReference type="InterPro" id="IPR036318">
    <property type="entry name" value="FAD-bd_PCMH-like_sf"/>
</dbReference>
<evidence type="ECO:0000256" key="2">
    <source>
        <dbReference type="ARBA" id="ARBA00022827"/>
    </source>
</evidence>
<dbReference type="GO" id="GO:0071949">
    <property type="term" value="F:FAD binding"/>
    <property type="evidence" value="ECO:0007669"/>
    <property type="project" value="InterPro"/>
</dbReference>
<protein>
    <submittedName>
        <fullName evidence="5">Unannotated protein</fullName>
    </submittedName>
</protein>
<proteinExistence type="predicted"/>
<dbReference type="FunFam" id="3.30.465.10:FF:000017">
    <property type="entry name" value="Xanthine dehydrogenase, FAD binding subunit"/>
    <property type="match status" value="1"/>
</dbReference>
<dbReference type="InterPro" id="IPR051312">
    <property type="entry name" value="Diverse_Substr_Oxidored"/>
</dbReference>
<dbReference type="InterPro" id="IPR016167">
    <property type="entry name" value="FAD-bd_PCMH_sub1"/>
</dbReference>
<dbReference type="Gene3D" id="3.30.465.10">
    <property type="match status" value="1"/>
</dbReference>
<evidence type="ECO:0000256" key="3">
    <source>
        <dbReference type="ARBA" id="ARBA00023002"/>
    </source>
</evidence>
<dbReference type="AlphaFoldDB" id="A0A6J7PZV3"/>
<dbReference type="EMBL" id="CAFBPN010000005">
    <property type="protein sequence ID" value="CAB5010195.1"/>
    <property type="molecule type" value="Genomic_DNA"/>
</dbReference>
<evidence type="ECO:0000313" key="6">
    <source>
        <dbReference type="EMBL" id="CAB5062053.1"/>
    </source>
</evidence>
<dbReference type="Gene3D" id="3.30.390.50">
    <property type="entry name" value="CO dehydrogenase flavoprotein, C-terminal domain"/>
    <property type="match status" value="1"/>
</dbReference>
<dbReference type="Pfam" id="PF03450">
    <property type="entry name" value="CO_deh_flav_C"/>
    <property type="match status" value="1"/>
</dbReference>
<keyword evidence="2" id="KW-0274">FAD</keyword>
<dbReference type="PANTHER" id="PTHR42659">
    <property type="entry name" value="XANTHINE DEHYDROGENASE SUBUNIT C-RELATED"/>
    <property type="match status" value="1"/>
</dbReference>
<dbReference type="Pfam" id="PF00941">
    <property type="entry name" value="FAD_binding_5"/>
    <property type="match status" value="1"/>
</dbReference>
<dbReference type="PROSITE" id="PS51387">
    <property type="entry name" value="FAD_PCMH"/>
    <property type="match status" value="1"/>
</dbReference>
<feature type="domain" description="FAD-binding PCMH-type" evidence="4">
    <location>
        <begin position="1"/>
        <end position="177"/>
    </location>
</feature>
<dbReference type="GO" id="GO:0016491">
    <property type="term" value="F:oxidoreductase activity"/>
    <property type="evidence" value="ECO:0007669"/>
    <property type="project" value="UniProtKB-KW"/>
</dbReference>
<name>A0A6J7PZV3_9ZZZZ</name>